<dbReference type="PANTHER" id="PTHR33507:SF4">
    <property type="entry name" value="NODULATION COMPETITIVENESS PROTEIN NFED"/>
    <property type="match status" value="1"/>
</dbReference>
<dbReference type="AlphaFoldDB" id="A0A2N5X195"/>
<dbReference type="SUPFAM" id="SSF52096">
    <property type="entry name" value="ClpP/crotonase"/>
    <property type="match status" value="1"/>
</dbReference>
<evidence type="ECO:0000256" key="2">
    <source>
        <dbReference type="ARBA" id="ARBA00022692"/>
    </source>
</evidence>
<evidence type="ECO:0000256" key="5">
    <source>
        <dbReference type="SAM" id="MobiDB-lite"/>
    </source>
</evidence>
<evidence type="ECO:0000313" key="11">
    <source>
        <dbReference type="EMBL" id="PLW68256.1"/>
    </source>
</evidence>
<comment type="caution">
    <text evidence="11">The sequence shown here is derived from an EMBL/GenBank/DDBJ whole genome shotgun (WGS) entry which is preliminary data.</text>
</comment>
<keyword evidence="2 6" id="KW-0812">Transmembrane</keyword>
<dbReference type="Pfam" id="PF24961">
    <property type="entry name" value="NfeD_membrane"/>
    <property type="match status" value="1"/>
</dbReference>
<dbReference type="FunFam" id="3.90.226.10:FF:000089">
    <property type="entry name" value="Membrane-bound serine protease"/>
    <property type="match status" value="1"/>
</dbReference>
<sequence>MKGKLYDMFIKILFLAVFCLGTSASYADAWLVEVDGAVGPATADHMVRGLAKAQDAGAELVVLRIDTPGGLDSAMRDMIKAVLASPIPVLGYVAPSGAHAASAGTYLLYATHVAAMAPGTNLGAATPVQISGPDLGRGPSPGEEGAAPPGPSAMEKKVVNDAVAYIQSLAQLRGRNAEWAERAVREGASLSAEDALELGVVDLLAESADDLLELADGRQVSVNGVEQTVNSAELALYHHQIDWRSEFLAVITDPNVAYILMLVGIYGLIIEFYNPGIGLPGVLGALCLLLALYAFQVLPVSYAGLALILLGVGLMTAEAFAPSFGILGLGGLAAFVIGSVMLMDTELPAYRIAFPVIAAFAVFSAALCSIALGLILKARRQVSVSGVEHLLGQLAVVEKVTPEGTWVRLDGELWNAESAQSLAEQDEVTVDALDGLVLTVSPSKKEKS</sequence>
<keyword evidence="3 6" id="KW-1133">Transmembrane helix</keyword>
<evidence type="ECO:0000256" key="7">
    <source>
        <dbReference type="SAM" id="SignalP"/>
    </source>
</evidence>
<dbReference type="EMBL" id="PKUS01000018">
    <property type="protein sequence ID" value="PLW68256.1"/>
    <property type="molecule type" value="Genomic_DNA"/>
</dbReference>
<feature type="domain" description="NfeD integral membrane" evidence="9">
    <location>
        <begin position="255"/>
        <end position="369"/>
    </location>
</feature>
<feature type="domain" description="NfeD-like C-terminal" evidence="8">
    <location>
        <begin position="388"/>
        <end position="442"/>
    </location>
</feature>
<evidence type="ECO:0000259" key="9">
    <source>
        <dbReference type="Pfam" id="PF24961"/>
    </source>
</evidence>
<evidence type="ECO:0000256" key="4">
    <source>
        <dbReference type="ARBA" id="ARBA00023136"/>
    </source>
</evidence>
<evidence type="ECO:0000313" key="12">
    <source>
        <dbReference type="Proteomes" id="UP000235005"/>
    </source>
</evidence>
<evidence type="ECO:0000256" key="1">
    <source>
        <dbReference type="ARBA" id="ARBA00004141"/>
    </source>
</evidence>
<dbReference type="OrthoDB" id="5289056at2"/>
<evidence type="ECO:0000256" key="3">
    <source>
        <dbReference type="ARBA" id="ARBA00022989"/>
    </source>
</evidence>
<feature type="signal peptide" evidence="7">
    <location>
        <begin position="1"/>
        <end position="29"/>
    </location>
</feature>
<dbReference type="InterPro" id="IPR012340">
    <property type="entry name" value="NA-bd_OB-fold"/>
</dbReference>
<feature type="region of interest" description="Disordered" evidence="5">
    <location>
        <begin position="127"/>
        <end position="153"/>
    </location>
</feature>
<evidence type="ECO:0000259" key="10">
    <source>
        <dbReference type="Pfam" id="PF25145"/>
    </source>
</evidence>
<feature type="transmembrane region" description="Helical" evidence="6">
    <location>
        <begin position="324"/>
        <end position="343"/>
    </location>
</feature>
<dbReference type="InterPro" id="IPR002810">
    <property type="entry name" value="NfeD-like_C"/>
</dbReference>
<keyword evidence="11" id="KW-0378">Hydrolase</keyword>
<dbReference type="InterPro" id="IPR029045">
    <property type="entry name" value="ClpP/crotonase-like_dom_sf"/>
</dbReference>
<dbReference type="InterPro" id="IPR052165">
    <property type="entry name" value="Membrane_assoc_protease"/>
</dbReference>
<reference evidence="11 12" key="1">
    <citation type="submission" date="2018-01" db="EMBL/GenBank/DDBJ databases">
        <title>The draft genome sequence of Halioglobus lutimaris HF004.</title>
        <authorList>
            <person name="Du Z.-J."/>
            <person name="Shi M.-J."/>
        </authorList>
    </citation>
    <scope>NUCLEOTIDE SEQUENCE [LARGE SCALE GENOMIC DNA]</scope>
    <source>
        <strain evidence="11 12">HF004</strain>
    </source>
</reference>
<dbReference type="CDD" id="cd07020">
    <property type="entry name" value="Clp_protease_NfeD_1"/>
    <property type="match status" value="1"/>
</dbReference>
<organism evidence="11 12">
    <name type="scientific">Pseudohalioglobus lutimaris</name>
    <dbReference type="NCBI Taxonomy" id="1737061"/>
    <lineage>
        <taxon>Bacteria</taxon>
        <taxon>Pseudomonadati</taxon>
        <taxon>Pseudomonadota</taxon>
        <taxon>Gammaproteobacteria</taxon>
        <taxon>Cellvibrionales</taxon>
        <taxon>Halieaceae</taxon>
        <taxon>Pseudohalioglobus</taxon>
    </lineage>
</organism>
<dbReference type="Gene3D" id="2.40.50.140">
    <property type="entry name" value="Nucleic acid-binding proteins"/>
    <property type="match status" value="1"/>
</dbReference>
<dbReference type="GO" id="GO:0008233">
    <property type="term" value="F:peptidase activity"/>
    <property type="evidence" value="ECO:0007669"/>
    <property type="project" value="UniProtKB-KW"/>
</dbReference>
<feature type="compositionally biased region" description="Low complexity" evidence="5">
    <location>
        <begin position="138"/>
        <end position="147"/>
    </location>
</feature>
<feature type="transmembrane region" description="Helical" evidence="6">
    <location>
        <begin position="349"/>
        <end position="376"/>
    </location>
</feature>
<dbReference type="GO" id="GO:0006508">
    <property type="term" value="P:proteolysis"/>
    <property type="evidence" value="ECO:0007669"/>
    <property type="project" value="UniProtKB-KW"/>
</dbReference>
<dbReference type="Proteomes" id="UP000235005">
    <property type="component" value="Unassembled WGS sequence"/>
</dbReference>
<accession>A0A2N5X195</accession>
<proteinExistence type="predicted"/>
<dbReference type="PANTHER" id="PTHR33507">
    <property type="entry name" value="INNER MEMBRANE PROTEIN YBBJ"/>
    <property type="match status" value="1"/>
</dbReference>
<feature type="transmembrane region" description="Helical" evidence="6">
    <location>
        <begin position="247"/>
        <end position="269"/>
    </location>
</feature>
<dbReference type="Pfam" id="PF01957">
    <property type="entry name" value="NfeD"/>
    <property type="match status" value="1"/>
</dbReference>
<dbReference type="Pfam" id="PF25145">
    <property type="entry name" value="NfeD1b_N"/>
    <property type="match status" value="1"/>
</dbReference>
<protein>
    <submittedName>
        <fullName evidence="11">Serine protease</fullName>
    </submittedName>
</protein>
<feature type="chain" id="PRO_5014639688" evidence="7">
    <location>
        <begin position="30"/>
        <end position="448"/>
    </location>
</feature>
<gene>
    <name evidence="11" type="ORF">C0039_13405</name>
</gene>
<keyword evidence="12" id="KW-1185">Reference proteome</keyword>
<evidence type="ECO:0000256" key="6">
    <source>
        <dbReference type="SAM" id="Phobius"/>
    </source>
</evidence>
<evidence type="ECO:0000259" key="8">
    <source>
        <dbReference type="Pfam" id="PF01957"/>
    </source>
</evidence>
<dbReference type="SUPFAM" id="SSF141322">
    <property type="entry name" value="NfeD domain-like"/>
    <property type="match status" value="1"/>
</dbReference>
<dbReference type="Gene3D" id="3.90.226.10">
    <property type="entry name" value="2-enoyl-CoA Hydratase, Chain A, domain 1"/>
    <property type="match status" value="1"/>
</dbReference>
<dbReference type="GO" id="GO:0016020">
    <property type="term" value="C:membrane"/>
    <property type="evidence" value="ECO:0007669"/>
    <property type="project" value="UniProtKB-SubCell"/>
</dbReference>
<keyword evidence="11" id="KW-0645">Protease</keyword>
<dbReference type="InterPro" id="IPR056738">
    <property type="entry name" value="NfeD1b_N"/>
</dbReference>
<feature type="transmembrane region" description="Helical" evidence="6">
    <location>
        <begin position="300"/>
        <end position="317"/>
    </location>
</feature>
<keyword evidence="7" id="KW-0732">Signal</keyword>
<name>A0A2N5X195_9GAMM</name>
<comment type="subcellular location">
    <subcellularLocation>
        <location evidence="1">Membrane</location>
        <topology evidence="1">Multi-pass membrane protein</topology>
    </subcellularLocation>
</comment>
<feature type="domain" description="NfeD1b N-terminal" evidence="10">
    <location>
        <begin position="32"/>
        <end position="134"/>
    </location>
</feature>
<keyword evidence="4 6" id="KW-0472">Membrane</keyword>
<dbReference type="InterPro" id="IPR056739">
    <property type="entry name" value="NfeD_membrane"/>
</dbReference>